<dbReference type="PRINTS" id="PR01166">
    <property type="entry name" value="CYCOXIDASEII"/>
</dbReference>
<dbReference type="InterPro" id="IPR011759">
    <property type="entry name" value="Cyt_c_oxidase_su2_TM_dom"/>
</dbReference>
<dbReference type="EMBL" id="MW566731">
    <property type="protein sequence ID" value="QSZ78224.1"/>
    <property type="molecule type" value="Genomic_DNA"/>
</dbReference>
<dbReference type="PROSITE" id="PS50999">
    <property type="entry name" value="COX2_TM"/>
    <property type="match status" value="1"/>
</dbReference>
<comment type="subcellular location">
    <subcellularLocation>
        <location evidence="1">Membrane</location>
        <topology evidence="1">Multi-pass membrane protein</topology>
    </subcellularLocation>
    <subcellularLocation>
        <location evidence="13">Mitochondrion inner membrane</location>
        <topology evidence="13">Multi-pass membrane protein</topology>
    </subcellularLocation>
</comment>
<geneLocation type="mitochondrion" evidence="17"/>
<feature type="transmembrane region" description="Helical" evidence="14">
    <location>
        <begin position="85"/>
        <end position="106"/>
    </location>
</feature>
<evidence type="ECO:0000313" key="17">
    <source>
        <dbReference type="EMBL" id="QSZ78224.1"/>
    </source>
</evidence>
<evidence type="ECO:0000256" key="1">
    <source>
        <dbReference type="ARBA" id="ARBA00004141"/>
    </source>
</evidence>
<dbReference type="SUPFAM" id="SSF81464">
    <property type="entry name" value="Cytochrome c oxidase subunit II-like, transmembrane region"/>
    <property type="match status" value="1"/>
</dbReference>
<comment type="function">
    <text evidence="13">Component of the cytochrome c oxidase, the last enzyme in the mitochondrial electron transport chain which drives oxidative phosphorylation. The respiratory chain contains 3 multisubunit complexes succinate dehydrogenase (complex II, CII), ubiquinol-cytochrome c oxidoreductase (cytochrome b-c1 complex, complex III, CIII) and cytochrome c oxidase (complex IV, CIV), that cooperate to transfer electrons derived from NADH and succinate to molecular oxygen, creating an electrochemical gradient over the inner membrane that drives transmembrane transport and the ATP synthase. Cytochrome c oxidase is the component of the respiratory chain that catalyzes the reduction of oxygen to water. Electrons originating from reduced cytochrome c in the intermembrane space (IMS) are transferred via the dinuclear copper A center (CU(A)) of subunit 2 and heme A of subunit 1 to the active site in subunit 1, a binuclear center (BNC) formed by heme A3 and copper B (CU(B)). The BNC reduces molecular oxygen to 2 water molecules using 4 electrons from cytochrome c in the IMS and 4 protons from the mitochondrial matrix.</text>
</comment>
<evidence type="ECO:0000256" key="5">
    <source>
        <dbReference type="ARBA" id="ARBA00022692"/>
    </source>
</evidence>
<dbReference type="InterPro" id="IPR008972">
    <property type="entry name" value="Cupredoxin"/>
</dbReference>
<dbReference type="GO" id="GO:0005743">
    <property type="term" value="C:mitochondrial inner membrane"/>
    <property type="evidence" value="ECO:0007669"/>
    <property type="project" value="UniProtKB-SubCell"/>
</dbReference>
<keyword evidence="11 13" id="KW-0472">Membrane</keyword>
<accession>A0A8A3SNN2</accession>
<evidence type="ECO:0000256" key="10">
    <source>
        <dbReference type="ARBA" id="ARBA00023008"/>
    </source>
</evidence>
<dbReference type="Pfam" id="PF00116">
    <property type="entry name" value="COX2"/>
    <property type="match status" value="1"/>
</dbReference>
<evidence type="ECO:0000256" key="2">
    <source>
        <dbReference type="ARBA" id="ARBA00007866"/>
    </source>
</evidence>
<protein>
    <recommendedName>
        <fullName evidence="13">Cytochrome c oxidase subunit 2</fullName>
    </recommendedName>
</protein>
<evidence type="ECO:0000256" key="14">
    <source>
        <dbReference type="SAM" id="Phobius"/>
    </source>
</evidence>
<evidence type="ECO:0000256" key="11">
    <source>
        <dbReference type="ARBA" id="ARBA00023136"/>
    </source>
</evidence>
<evidence type="ECO:0000259" key="16">
    <source>
        <dbReference type="PROSITE" id="PS50999"/>
    </source>
</evidence>
<keyword evidence="3 13" id="KW-0813">Transport</keyword>
<evidence type="ECO:0000256" key="6">
    <source>
        <dbReference type="ARBA" id="ARBA00022723"/>
    </source>
</evidence>
<keyword evidence="6 13" id="KW-0479">Metal-binding</keyword>
<dbReference type="Pfam" id="PF02790">
    <property type="entry name" value="COX2_TM"/>
    <property type="match status" value="1"/>
</dbReference>
<evidence type="ECO:0000256" key="4">
    <source>
        <dbReference type="ARBA" id="ARBA00022660"/>
    </source>
</evidence>
<keyword evidence="13 17" id="KW-0496">Mitochondrion</keyword>
<dbReference type="GO" id="GO:0005507">
    <property type="term" value="F:copper ion binding"/>
    <property type="evidence" value="ECO:0007669"/>
    <property type="project" value="InterPro"/>
</dbReference>
<dbReference type="PANTHER" id="PTHR22888:SF9">
    <property type="entry name" value="CYTOCHROME C OXIDASE SUBUNIT 2"/>
    <property type="match status" value="1"/>
</dbReference>
<dbReference type="InterPro" id="IPR001505">
    <property type="entry name" value="Copper_CuA"/>
</dbReference>
<evidence type="ECO:0000256" key="3">
    <source>
        <dbReference type="ARBA" id="ARBA00022448"/>
    </source>
</evidence>
<sequence>MIEFLALCYEQNVICDAPEVWQLKLQDPSSSIMEGILMFNKHLLFIIIVIVVLVGWLLINTIYSFENASNYKPAQFFHSNPLEIVWTSIPALVLLSLASPSFTLLYSMDEISEPELSLKVLGHQWYWSYEISDFNSCKENAQSLKYTCYMLTNEELQSGNCKGFFRLLETNKRVVLPTNTHIRLLVSATDVLHSWTIPSFGLKVDACPGRLNQLNLFIKRFGVFFGQCSEICGVNHGFMPIVLLTLPSVQYHYLIMTNLENL</sequence>
<comment type="catalytic activity">
    <reaction evidence="12">
        <text>4 Fe(II)-[cytochrome c] + O2 + 8 H(+)(in) = 4 Fe(III)-[cytochrome c] + 2 H2O + 4 H(+)(out)</text>
        <dbReference type="Rhea" id="RHEA:11436"/>
        <dbReference type="Rhea" id="RHEA-COMP:10350"/>
        <dbReference type="Rhea" id="RHEA-COMP:14399"/>
        <dbReference type="ChEBI" id="CHEBI:15377"/>
        <dbReference type="ChEBI" id="CHEBI:15378"/>
        <dbReference type="ChEBI" id="CHEBI:15379"/>
        <dbReference type="ChEBI" id="CHEBI:29033"/>
        <dbReference type="ChEBI" id="CHEBI:29034"/>
        <dbReference type="EC" id="7.1.1.9"/>
    </reaction>
    <physiologicalReaction direction="left-to-right" evidence="12">
        <dbReference type="Rhea" id="RHEA:11437"/>
    </physiologicalReaction>
</comment>
<organism evidence="17">
    <name type="scientific">Pleurosigma inscriptura</name>
    <dbReference type="NCBI Taxonomy" id="2819025"/>
    <lineage>
        <taxon>Eukaryota</taxon>
        <taxon>Sar</taxon>
        <taxon>Stramenopiles</taxon>
        <taxon>Ochrophyta</taxon>
        <taxon>Bacillariophyta</taxon>
        <taxon>Bacillariophyceae</taxon>
        <taxon>Bacillariophycidae</taxon>
        <taxon>Naviculales</taxon>
        <taxon>Pleurosigmataceae</taxon>
        <taxon>Pleurosigma</taxon>
    </lineage>
</organism>
<keyword evidence="4 13" id="KW-0679">Respiratory chain</keyword>
<feature type="transmembrane region" description="Helical" evidence="14">
    <location>
        <begin position="43"/>
        <end position="65"/>
    </location>
</feature>
<evidence type="ECO:0000259" key="15">
    <source>
        <dbReference type="PROSITE" id="PS50857"/>
    </source>
</evidence>
<keyword evidence="10 13" id="KW-0186">Copper</keyword>
<dbReference type="PANTHER" id="PTHR22888">
    <property type="entry name" value="CYTOCHROME C OXIDASE, SUBUNIT II"/>
    <property type="match status" value="1"/>
</dbReference>
<dbReference type="InterPro" id="IPR036257">
    <property type="entry name" value="Cyt_c_oxidase_su2_TM_sf"/>
</dbReference>
<keyword evidence="7" id="KW-1278">Translocase</keyword>
<keyword evidence="5 13" id="KW-0812">Transmembrane</keyword>
<evidence type="ECO:0000256" key="8">
    <source>
        <dbReference type="ARBA" id="ARBA00022982"/>
    </source>
</evidence>
<keyword evidence="13" id="KW-0999">Mitochondrion inner membrane</keyword>
<feature type="domain" description="Cytochrome oxidase subunit II transmembrane region profile" evidence="16">
    <location>
        <begin position="17"/>
        <end position="112"/>
    </location>
</feature>
<comment type="similarity">
    <text evidence="2 13">Belongs to the cytochrome c oxidase subunit 2 family.</text>
</comment>
<evidence type="ECO:0000256" key="13">
    <source>
        <dbReference type="RuleBase" id="RU000457"/>
    </source>
</evidence>
<keyword evidence="8 13" id="KW-0249">Electron transport</keyword>
<comment type="cofactor">
    <cofactor evidence="13">
        <name>Cu cation</name>
        <dbReference type="ChEBI" id="CHEBI:23378"/>
    </cofactor>
    <text evidence="13">Binds a copper A center.</text>
</comment>
<dbReference type="SUPFAM" id="SSF49503">
    <property type="entry name" value="Cupredoxins"/>
    <property type="match status" value="1"/>
</dbReference>
<dbReference type="CDD" id="cd13912">
    <property type="entry name" value="CcO_II_C"/>
    <property type="match status" value="1"/>
</dbReference>
<reference evidence="17" key="1">
    <citation type="submission" date="2021-02" db="EMBL/GenBank/DDBJ databases">
        <authorList>
            <person name="Jeong Y."/>
            <person name="Lee J."/>
        </authorList>
    </citation>
    <scope>NUCLEOTIDE SEQUENCE</scope>
    <source>
        <strain evidence="17">MEG005</strain>
    </source>
</reference>
<dbReference type="Gene3D" id="1.10.287.90">
    <property type="match status" value="1"/>
</dbReference>
<dbReference type="InterPro" id="IPR002429">
    <property type="entry name" value="CcO_II-like_C"/>
</dbReference>
<dbReference type="Gene3D" id="2.60.40.420">
    <property type="entry name" value="Cupredoxins - blue copper proteins"/>
    <property type="match status" value="1"/>
</dbReference>
<gene>
    <name evidence="17" type="primary">cox2</name>
    <name evidence="17" type="ORF">Pi_009</name>
</gene>
<dbReference type="PROSITE" id="PS50857">
    <property type="entry name" value="COX2_CUA"/>
    <property type="match status" value="1"/>
</dbReference>
<evidence type="ECO:0000256" key="7">
    <source>
        <dbReference type="ARBA" id="ARBA00022967"/>
    </source>
</evidence>
<dbReference type="RefSeq" id="YP_010233607.1">
    <property type="nucleotide sequence ID" value="NC_059753.1"/>
</dbReference>
<dbReference type="GO" id="GO:0042773">
    <property type="term" value="P:ATP synthesis coupled electron transport"/>
    <property type="evidence" value="ECO:0007669"/>
    <property type="project" value="TreeGrafter"/>
</dbReference>
<dbReference type="PROSITE" id="PS00078">
    <property type="entry name" value="COX2"/>
    <property type="match status" value="1"/>
</dbReference>
<feature type="domain" description="Cytochrome oxidase subunit II copper A binding" evidence="15">
    <location>
        <begin position="113"/>
        <end position="257"/>
    </location>
</feature>
<proteinExistence type="inferred from homology"/>
<name>A0A8A3SNN2_9STRA</name>
<dbReference type="GO" id="GO:0004129">
    <property type="term" value="F:cytochrome-c oxidase activity"/>
    <property type="evidence" value="ECO:0007669"/>
    <property type="project" value="UniProtKB-EC"/>
</dbReference>
<dbReference type="AlphaFoldDB" id="A0A8A3SNN2"/>
<evidence type="ECO:0000256" key="12">
    <source>
        <dbReference type="ARBA" id="ARBA00049512"/>
    </source>
</evidence>
<dbReference type="InterPro" id="IPR045187">
    <property type="entry name" value="CcO_II"/>
</dbReference>
<dbReference type="InterPro" id="IPR034210">
    <property type="entry name" value="CcO_II_C"/>
</dbReference>
<keyword evidence="9 14" id="KW-1133">Transmembrane helix</keyword>
<evidence type="ECO:0000256" key="9">
    <source>
        <dbReference type="ARBA" id="ARBA00022989"/>
    </source>
</evidence>
<dbReference type="GeneID" id="69227011"/>